<dbReference type="EMBL" id="KV441554">
    <property type="protein sequence ID" value="OAG03785.1"/>
    <property type="molecule type" value="Genomic_DNA"/>
</dbReference>
<feature type="compositionally biased region" description="Polar residues" evidence="1">
    <location>
        <begin position="602"/>
        <end position="626"/>
    </location>
</feature>
<sequence length="634" mass="70751">MCRIEEKIYIGSDGRSRTFQDAFDCDRARRRGKRCSKPEIRTREYRGAPPIARDDAPSPASNNPPTPTGVGSYVVEERRPSASGGRRPSLRPATAVKPEIIIQIGSTKGRDAKYPRTYVPKTYKRSSLGASSTASNEIAIDSPGSDASYPIRTGLPDTPVPQTPPFGQPQGYTTRRVAPQTHRHTASASSVTTSQTPSLYTTSETEPDSPLGRQAPEYPRTIVHNSRGDPSPPTTTRGQTAQPSSHRTRLGVPHSSSRDTSSSRDNADDYSDFVDLYTSSNASHASSTRGAAPEITDRAIDRERLRKKKQEEEEERRLDESLSQAAKLAAEQAKKEVRFAALDTGRYEERDRLRREQSEKKKAEEQRDRDRQRKSHPEKHTVKESEKRATKRPDREKTQPPTSYNQKQPSGGRRSRRGSMTQADFDEQARLLRQEELQMSLERTAAEQREQEEAIQKRYATRPQPQTSNSYSVGDPRPAGRRRMSIVDPPPVLTPVATTFAPQPTYAARPPSSHTQSYTTREQLPSARYSPSQTVHPFAQPTRTSNSSMENNPFAAPSTRPIHPSIPPVSVVHQHHYPAVAPANAWDTQSIQAALPAYPPGQTAQYPSQAHSRAQQATRNLNQNYQMPDEWRGP</sequence>
<dbReference type="RefSeq" id="XP_018034150.1">
    <property type="nucleotide sequence ID" value="XM_018183051.1"/>
</dbReference>
<feature type="compositionally biased region" description="Low complexity" evidence="1">
    <location>
        <begin position="81"/>
        <end position="92"/>
    </location>
</feature>
<feature type="compositionally biased region" description="Basic and acidic residues" evidence="1">
    <location>
        <begin position="427"/>
        <end position="436"/>
    </location>
</feature>
<dbReference type="OrthoDB" id="3937441at2759"/>
<feature type="compositionally biased region" description="Polar residues" evidence="1">
    <location>
        <begin position="399"/>
        <end position="409"/>
    </location>
</feature>
<dbReference type="Proteomes" id="UP000077069">
    <property type="component" value="Unassembled WGS sequence"/>
</dbReference>
<proteinExistence type="predicted"/>
<feature type="compositionally biased region" description="Basic and acidic residues" evidence="1">
    <location>
        <begin position="378"/>
        <end position="398"/>
    </location>
</feature>
<reference evidence="2 3" key="1">
    <citation type="submission" date="2016-05" db="EMBL/GenBank/DDBJ databases">
        <title>Comparative analysis of secretome profiles of manganese(II)-oxidizing ascomycete fungi.</title>
        <authorList>
            <consortium name="DOE Joint Genome Institute"/>
            <person name="Zeiner C.A."/>
            <person name="Purvine S.O."/>
            <person name="Zink E.M."/>
            <person name="Wu S."/>
            <person name="Pasa-Tolic L."/>
            <person name="Chaput D.L."/>
            <person name="Haridas S."/>
            <person name="Grigoriev I.V."/>
            <person name="Santelli C.M."/>
            <person name="Hansel C.M."/>
        </authorList>
    </citation>
    <scope>NUCLEOTIDE SEQUENCE [LARGE SCALE GENOMIC DNA]</scope>
    <source>
        <strain evidence="2 3">AP3s5-JAC2a</strain>
    </source>
</reference>
<dbReference type="AlphaFoldDB" id="A0A177C8A2"/>
<accession>A0A177C8A2</accession>
<feature type="compositionally biased region" description="Polar residues" evidence="1">
    <location>
        <begin position="512"/>
        <end position="551"/>
    </location>
</feature>
<feature type="compositionally biased region" description="Polar residues" evidence="1">
    <location>
        <begin position="463"/>
        <end position="472"/>
    </location>
</feature>
<dbReference type="InParanoid" id="A0A177C8A2"/>
<protein>
    <submittedName>
        <fullName evidence="2">Uncharacterized protein</fullName>
    </submittedName>
</protein>
<feature type="region of interest" description="Disordered" evidence="1">
    <location>
        <begin position="28"/>
        <end position="556"/>
    </location>
</feature>
<organism evidence="2 3">
    <name type="scientific">Paraphaeosphaeria sporulosa</name>
    <dbReference type="NCBI Taxonomy" id="1460663"/>
    <lineage>
        <taxon>Eukaryota</taxon>
        <taxon>Fungi</taxon>
        <taxon>Dikarya</taxon>
        <taxon>Ascomycota</taxon>
        <taxon>Pezizomycotina</taxon>
        <taxon>Dothideomycetes</taxon>
        <taxon>Pleosporomycetidae</taxon>
        <taxon>Pleosporales</taxon>
        <taxon>Massarineae</taxon>
        <taxon>Didymosphaeriaceae</taxon>
        <taxon>Paraphaeosphaeria</taxon>
    </lineage>
</organism>
<dbReference type="STRING" id="1460663.A0A177C8A2"/>
<feature type="compositionally biased region" description="Basic and acidic residues" evidence="1">
    <location>
        <begin position="36"/>
        <end position="56"/>
    </location>
</feature>
<evidence type="ECO:0000256" key="1">
    <source>
        <dbReference type="SAM" id="MobiDB-lite"/>
    </source>
</evidence>
<feature type="compositionally biased region" description="Basic and acidic residues" evidence="1">
    <location>
        <begin position="444"/>
        <end position="456"/>
    </location>
</feature>
<evidence type="ECO:0000313" key="2">
    <source>
        <dbReference type="EMBL" id="OAG03785.1"/>
    </source>
</evidence>
<feature type="compositionally biased region" description="Basic and acidic residues" evidence="1">
    <location>
        <begin position="345"/>
        <end position="371"/>
    </location>
</feature>
<dbReference type="GeneID" id="28766537"/>
<feature type="compositionally biased region" description="Polar residues" evidence="1">
    <location>
        <begin position="277"/>
        <end position="289"/>
    </location>
</feature>
<feature type="compositionally biased region" description="Basic and acidic residues" evidence="1">
    <location>
        <begin position="295"/>
        <end position="320"/>
    </location>
</feature>
<name>A0A177C8A2_9PLEO</name>
<feature type="compositionally biased region" description="Polar residues" evidence="1">
    <location>
        <begin position="234"/>
        <end position="245"/>
    </location>
</feature>
<feature type="compositionally biased region" description="Low complexity" evidence="1">
    <location>
        <begin position="321"/>
        <end position="331"/>
    </location>
</feature>
<keyword evidence="3" id="KW-1185">Reference proteome</keyword>
<feature type="compositionally biased region" description="Pro residues" evidence="1">
    <location>
        <begin position="158"/>
        <end position="167"/>
    </location>
</feature>
<evidence type="ECO:0000313" key="3">
    <source>
        <dbReference type="Proteomes" id="UP000077069"/>
    </source>
</evidence>
<feature type="compositionally biased region" description="Low complexity" evidence="1">
    <location>
        <begin position="186"/>
        <end position="198"/>
    </location>
</feature>
<feature type="region of interest" description="Disordered" evidence="1">
    <location>
        <begin position="594"/>
        <end position="634"/>
    </location>
</feature>
<gene>
    <name evidence="2" type="ORF">CC84DRAFT_1219052</name>
</gene>